<protein>
    <submittedName>
        <fullName evidence="2">Uncharacterized protein</fullName>
    </submittedName>
</protein>
<dbReference type="PANTHER" id="PTHR31390:SF2">
    <property type="entry name" value="EXPRESSED PROTEIN"/>
    <property type="match status" value="1"/>
</dbReference>
<evidence type="ECO:0000256" key="1">
    <source>
        <dbReference type="SAM" id="MobiDB-lite"/>
    </source>
</evidence>
<dbReference type="Proteomes" id="UP001642360">
    <property type="component" value="Unassembled WGS sequence"/>
</dbReference>
<organism evidence="2 3">
    <name type="scientific">Ilex paraguariensis</name>
    <name type="common">yerba mate</name>
    <dbReference type="NCBI Taxonomy" id="185542"/>
    <lineage>
        <taxon>Eukaryota</taxon>
        <taxon>Viridiplantae</taxon>
        <taxon>Streptophyta</taxon>
        <taxon>Embryophyta</taxon>
        <taxon>Tracheophyta</taxon>
        <taxon>Spermatophyta</taxon>
        <taxon>Magnoliopsida</taxon>
        <taxon>eudicotyledons</taxon>
        <taxon>Gunneridae</taxon>
        <taxon>Pentapetalae</taxon>
        <taxon>asterids</taxon>
        <taxon>campanulids</taxon>
        <taxon>Aquifoliales</taxon>
        <taxon>Aquifoliaceae</taxon>
        <taxon>Ilex</taxon>
    </lineage>
</organism>
<gene>
    <name evidence="2" type="ORF">ILEXP_LOCUS26284</name>
</gene>
<dbReference type="PANTHER" id="PTHR31390">
    <property type="entry name" value="EXPRESSED PROTEIN"/>
    <property type="match status" value="1"/>
</dbReference>
<feature type="region of interest" description="Disordered" evidence="1">
    <location>
        <begin position="1"/>
        <end position="24"/>
    </location>
</feature>
<keyword evidence="3" id="KW-1185">Reference proteome</keyword>
<evidence type="ECO:0000313" key="2">
    <source>
        <dbReference type="EMBL" id="CAK9157728.1"/>
    </source>
</evidence>
<dbReference type="EMBL" id="CAUOFW020003057">
    <property type="protein sequence ID" value="CAK9157728.1"/>
    <property type="molecule type" value="Genomic_DNA"/>
</dbReference>
<dbReference type="Pfam" id="PF12043">
    <property type="entry name" value="DUF3527"/>
    <property type="match status" value="1"/>
</dbReference>
<sequence>MENLIVNAEKDGKEKEDHSEDHGLSKRLVRKVEPKNVLILNGRKSQSGELCKQELFLKGIRGIDNRFPKRIMSFDEKYLRRCLEMIHISALRAASFNIYPEMSVCSKEITSRDRCDLVSLGIGCSLSAETDNVAISSTGDWILGTITGSKSMLNILKSPLFHQIGASDCDVKFGGTSFIDDKELLHSDFMSSSYGLSISSSQKLQKEMAVLGDHRYGSEPVHKRLVSVSSTISSCSNQSYSASATVSLGMLQCTWKDGLPNYIFSLDDHREVYVAEMCKVESSDDKVLDYMYNFHSRAGSKKKCAIHEDESDLVAKMRVSTSITLCPNNSQVMETQFVLFGSDNYSAGEIQTSSHTHMKNKGLSKKMVDVFRKNQSYKQRTPSKFWGTSAILENSTWELCQDSRNKCDPVRANLSDKHLPPNCELAAIIVKDHIHDNRKDAELGGWGLKFLKKAGIKQTNASLDTSEPSECCRRDSGDCSTSMDIIVPAGFHGGPRTRYGGPSSLIERWNSGGHCDCGGWDIGCPLTVLNTRPSRMGVSPQTEIPGECRTVDLYIQGSKQNTPIMKMANIHDGLHYIHFQSTLSALQSFSIAVAVIHTCSPTLRPKVYRS</sequence>
<dbReference type="AlphaFoldDB" id="A0ABC8SKM6"/>
<reference evidence="2 3" key="1">
    <citation type="submission" date="2024-02" db="EMBL/GenBank/DDBJ databases">
        <authorList>
            <person name="Vignale AGUSTIN F."/>
            <person name="Sosa J E."/>
            <person name="Modenutti C."/>
        </authorList>
    </citation>
    <scope>NUCLEOTIDE SEQUENCE [LARGE SCALE GENOMIC DNA]</scope>
</reference>
<comment type="caution">
    <text evidence="2">The sequence shown here is derived from an EMBL/GenBank/DDBJ whole genome shotgun (WGS) entry which is preliminary data.</text>
</comment>
<proteinExistence type="predicted"/>
<evidence type="ECO:0000313" key="3">
    <source>
        <dbReference type="Proteomes" id="UP001642360"/>
    </source>
</evidence>
<feature type="compositionally biased region" description="Basic and acidic residues" evidence="1">
    <location>
        <begin position="8"/>
        <end position="24"/>
    </location>
</feature>
<accession>A0ABC8SKM6</accession>
<name>A0ABC8SKM6_9AQUA</name>
<dbReference type="InterPro" id="IPR021916">
    <property type="entry name" value="DUF3527"/>
</dbReference>